<comment type="caution">
    <text evidence="1">The sequence shown here is derived from an EMBL/GenBank/DDBJ whole genome shotgun (WGS) entry which is preliminary data.</text>
</comment>
<dbReference type="Proteomes" id="UP000007151">
    <property type="component" value="Unassembled WGS sequence"/>
</dbReference>
<sequence length="107" mass="11478">MLCCASCEYSLCVCVQRRGEWVGAWHHRGCEGVRVSGRRGGGARGAAAEDGGAAQSRSYMQHTHGLLACGVMAAAPRSAKATLRRTPAALRTHRASNIDLYHLHPLH</sequence>
<dbReference type="InParanoid" id="A0A212EPT5"/>
<name>A0A212EPT5_DANPL</name>
<proteinExistence type="predicted"/>
<gene>
    <name evidence="1" type="ORF">KGM_205064</name>
</gene>
<dbReference type="EMBL" id="AGBW02013402">
    <property type="protein sequence ID" value="OWR43486.1"/>
    <property type="molecule type" value="Genomic_DNA"/>
</dbReference>
<organism evidence="1 2">
    <name type="scientific">Danaus plexippus plexippus</name>
    <dbReference type="NCBI Taxonomy" id="278856"/>
    <lineage>
        <taxon>Eukaryota</taxon>
        <taxon>Metazoa</taxon>
        <taxon>Ecdysozoa</taxon>
        <taxon>Arthropoda</taxon>
        <taxon>Hexapoda</taxon>
        <taxon>Insecta</taxon>
        <taxon>Pterygota</taxon>
        <taxon>Neoptera</taxon>
        <taxon>Endopterygota</taxon>
        <taxon>Lepidoptera</taxon>
        <taxon>Glossata</taxon>
        <taxon>Ditrysia</taxon>
        <taxon>Papilionoidea</taxon>
        <taxon>Nymphalidae</taxon>
        <taxon>Danainae</taxon>
        <taxon>Danaini</taxon>
        <taxon>Danaina</taxon>
        <taxon>Danaus</taxon>
        <taxon>Danaus</taxon>
    </lineage>
</organism>
<accession>A0A212EPT5</accession>
<dbReference type="AlphaFoldDB" id="A0A212EPT5"/>
<protein>
    <submittedName>
        <fullName evidence="1">Uncharacterized protein</fullName>
    </submittedName>
</protein>
<evidence type="ECO:0000313" key="1">
    <source>
        <dbReference type="EMBL" id="OWR43486.1"/>
    </source>
</evidence>
<reference evidence="1 2" key="1">
    <citation type="journal article" date="2011" name="Cell">
        <title>The monarch butterfly genome yields insights into long-distance migration.</title>
        <authorList>
            <person name="Zhan S."/>
            <person name="Merlin C."/>
            <person name="Boore J.L."/>
            <person name="Reppert S.M."/>
        </authorList>
    </citation>
    <scope>NUCLEOTIDE SEQUENCE [LARGE SCALE GENOMIC DNA]</scope>
    <source>
        <strain evidence="1">F-2</strain>
    </source>
</reference>
<evidence type="ECO:0000313" key="2">
    <source>
        <dbReference type="Proteomes" id="UP000007151"/>
    </source>
</evidence>
<dbReference type="KEGG" id="dpl:KGM_205064"/>
<keyword evidence="2" id="KW-1185">Reference proteome</keyword>